<accession>A0AAV1AM85</accession>
<reference evidence="1 2" key="1">
    <citation type="submission" date="2023-01" db="EMBL/GenBank/DDBJ databases">
        <authorList>
            <person name="Kreplak J."/>
        </authorList>
    </citation>
    <scope>NUCLEOTIDE SEQUENCE [LARGE SCALE GENOMIC DNA]</scope>
</reference>
<dbReference type="EMBL" id="OX451739">
    <property type="protein sequence ID" value="CAI8611411.1"/>
    <property type="molecule type" value="Genomic_DNA"/>
</dbReference>
<name>A0AAV1AM85_VICFA</name>
<proteinExistence type="predicted"/>
<protein>
    <submittedName>
        <fullName evidence="1">Uncharacterized protein</fullName>
    </submittedName>
</protein>
<keyword evidence="2" id="KW-1185">Reference proteome</keyword>
<sequence>MEDSVFEDVFVVSTINELPPSYYSEISLEMGECEMKEELCVNIYLVVVLHMFDEMLCSTSSTPSSSTTVRRFSLPRLICGFASELIWRDFDVGIMLKLKEGVFFCGSTGFCYSSVRYLIENWWQHWAYSFWLESV</sequence>
<gene>
    <name evidence="1" type="ORF">VFH_IV227920</name>
</gene>
<organism evidence="1 2">
    <name type="scientific">Vicia faba</name>
    <name type="common">Broad bean</name>
    <name type="synonym">Faba vulgaris</name>
    <dbReference type="NCBI Taxonomy" id="3906"/>
    <lineage>
        <taxon>Eukaryota</taxon>
        <taxon>Viridiplantae</taxon>
        <taxon>Streptophyta</taxon>
        <taxon>Embryophyta</taxon>
        <taxon>Tracheophyta</taxon>
        <taxon>Spermatophyta</taxon>
        <taxon>Magnoliopsida</taxon>
        <taxon>eudicotyledons</taxon>
        <taxon>Gunneridae</taxon>
        <taxon>Pentapetalae</taxon>
        <taxon>rosids</taxon>
        <taxon>fabids</taxon>
        <taxon>Fabales</taxon>
        <taxon>Fabaceae</taxon>
        <taxon>Papilionoideae</taxon>
        <taxon>50 kb inversion clade</taxon>
        <taxon>NPAAA clade</taxon>
        <taxon>Hologalegina</taxon>
        <taxon>IRL clade</taxon>
        <taxon>Fabeae</taxon>
        <taxon>Vicia</taxon>
    </lineage>
</organism>
<evidence type="ECO:0000313" key="1">
    <source>
        <dbReference type="EMBL" id="CAI8611411.1"/>
    </source>
</evidence>
<dbReference type="Proteomes" id="UP001157006">
    <property type="component" value="Chromosome 4"/>
</dbReference>
<dbReference type="AlphaFoldDB" id="A0AAV1AM85"/>
<evidence type="ECO:0000313" key="2">
    <source>
        <dbReference type="Proteomes" id="UP001157006"/>
    </source>
</evidence>